<evidence type="ECO:0000256" key="9">
    <source>
        <dbReference type="RuleBase" id="RU004512"/>
    </source>
</evidence>
<name>A0A160PE71_9HYPH</name>
<keyword evidence="2 5" id="KW-0312">Gluconeogenesis</keyword>
<feature type="binding site" evidence="5 7">
    <location>
        <position position="92"/>
    </location>
    <ligand>
        <name>substrate</name>
    </ligand>
</feature>
<dbReference type="SMART" id="SM00855">
    <property type="entry name" value="PGAM"/>
    <property type="match status" value="1"/>
</dbReference>
<proteinExistence type="inferred from homology"/>
<feature type="binding site" evidence="5 7">
    <location>
        <begin position="190"/>
        <end position="191"/>
    </location>
    <ligand>
        <name>substrate</name>
    </ligand>
</feature>
<feature type="binding site" evidence="5 7">
    <location>
        <begin position="40"/>
        <end position="47"/>
    </location>
    <ligand>
        <name>substrate</name>
    </ligand>
</feature>
<feature type="active site" description="Proton donor/acceptor" evidence="5 6">
    <location>
        <position position="119"/>
    </location>
</feature>
<comment type="function">
    <text evidence="5 9">Catalyzes the interconversion of 2-phosphoglycerate and 3-phosphoglycerate.</text>
</comment>
<dbReference type="InterPro" id="IPR005952">
    <property type="entry name" value="Phosphogly_mut1"/>
</dbReference>
<dbReference type="Gene3D" id="3.40.50.1240">
    <property type="entry name" value="Phosphoglycerate mutase-like"/>
    <property type="match status" value="1"/>
</dbReference>
<comment type="catalytic activity">
    <reaction evidence="5 9">
        <text>(2R)-2-phosphoglycerate = (2R)-3-phosphoglycerate</text>
        <dbReference type="Rhea" id="RHEA:15901"/>
        <dbReference type="ChEBI" id="CHEBI:58272"/>
        <dbReference type="ChEBI" id="CHEBI:58289"/>
        <dbReference type="EC" id="5.4.2.11"/>
    </reaction>
</comment>
<evidence type="ECO:0000256" key="7">
    <source>
        <dbReference type="PIRSR" id="PIRSR613078-2"/>
    </source>
</evidence>
<feature type="binding site" evidence="5 7">
    <location>
        <position position="130"/>
    </location>
    <ligand>
        <name>substrate</name>
    </ligand>
</feature>
<dbReference type="PANTHER" id="PTHR11931">
    <property type="entry name" value="PHOSPHOGLYCERATE MUTASE"/>
    <property type="match status" value="1"/>
</dbReference>
<dbReference type="AlphaFoldDB" id="A0A160PE71"/>
<dbReference type="CDD" id="cd07067">
    <property type="entry name" value="HP_PGM_like"/>
    <property type="match status" value="1"/>
</dbReference>
<feature type="binding site" evidence="5 7">
    <location>
        <begin position="53"/>
        <end position="54"/>
    </location>
    <ligand>
        <name>substrate</name>
    </ligand>
</feature>
<dbReference type="InterPro" id="IPR013078">
    <property type="entry name" value="His_Pase_superF_clade-1"/>
</dbReference>
<comment type="similarity">
    <text evidence="1 5">Belongs to the phosphoglycerate mutase family. BPG-dependent PGAM subfamily.</text>
</comment>
<dbReference type="EMBL" id="AP014809">
    <property type="protein sequence ID" value="BAU89891.1"/>
    <property type="molecule type" value="Genomic_DNA"/>
</dbReference>
<keyword evidence="3 5" id="KW-0324">Glycolysis</keyword>
<evidence type="ECO:0000256" key="3">
    <source>
        <dbReference type="ARBA" id="ARBA00023152"/>
    </source>
</evidence>
<gene>
    <name evidence="5 10" type="primary">gpmA</name>
    <name evidence="10" type="ORF">MPPM_1286</name>
</gene>
<evidence type="ECO:0000256" key="8">
    <source>
        <dbReference type="PIRSR" id="PIRSR613078-3"/>
    </source>
</evidence>
<dbReference type="Proteomes" id="UP000218288">
    <property type="component" value="Chromosome"/>
</dbReference>
<dbReference type="NCBIfam" id="TIGR01258">
    <property type="entry name" value="pgm_1"/>
    <property type="match status" value="1"/>
</dbReference>
<dbReference type="SUPFAM" id="SSF53254">
    <property type="entry name" value="Phosphoglycerate mutase-like"/>
    <property type="match status" value="1"/>
</dbReference>
<dbReference type="UniPathway" id="UPA00109">
    <property type="reaction ID" value="UER00186"/>
</dbReference>
<comment type="pathway">
    <text evidence="5 9">Carbohydrate degradation; glycolysis; pyruvate from D-glyceraldehyde 3-phosphate: step 3/5.</text>
</comment>
<dbReference type="GO" id="GO:0004619">
    <property type="term" value="F:phosphoglycerate mutase activity"/>
    <property type="evidence" value="ECO:0007669"/>
    <property type="project" value="UniProtKB-UniRule"/>
</dbReference>
<dbReference type="InterPro" id="IPR001345">
    <property type="entry name" value="PG/BPGM_mutase_AS"/>
</dbReference>
<accession>A0A160PE71</accession>
<evidence type="ECO:0000313" key="11">
    <source>
        <dbReference type="Proteomes" id="UP000218288"/>
    </source>
</evidence>
<organism evidence="10 11">
    <name type="scientific">Methylorubrum populi</name>
    <dbReference type="NCBI Taxonomy" id="223967"/>
    <lineage>
        <taxon>Bacteria</taxon>
        <taxon>Pseudomonadati</taxon>
        <taxon>Pseudomonadota</taxon>
        <taxon>Alphaproteobacteria</taxon>
        <taxon>Hyphomicrobiales</taxon>
        <taxon>Methylobacteriaceae</taxon>
        <taxon>Methylorubrum</taxon>
    </lineage>
</organism>
<evidence type="ECO:0000256" key="6">
    <source>
        <dbReference type="PIRSR" id="PIRSR613078-1"/>
    </source>
</evidence>
<comment type="subunit">
    <text evidence="5">Homodimer.</text>
</comment>
<evidence type="ECO:0000256" key="4">
    <source>
        <dbReference type="ARBA" id="ARBA00023235"/>
    </source>
</evidence>
<dbReference type="HAMAP" id="MF_01039">
    <property type="entry name" value="PGAM_GpmA"/>
    <property type="match status" value="1"/>
</dbReference>
<reference evidence="10 11" key="1">
    <citation type="journal article" date="2016" name="Genome Announc.">
        <title>Complete Genome Sequence of Methylobacterium populi P-1M, Isolated from Pink-Pigmented Household Biofilm.</title>
        <authorList>
            <person name="Morohoshi T."/>
            <person name="Ikeda T."/>
        </authorList>
    </citation>
    <scope>NUCLEOTIDE SEQUENCE [LARGE SCALE GENOMIC DNA]</scope>
    <source>
        <strain evidence="10 11">P-1M</strain>
    </source>
</reference>
<keyword evidence="4 5" id="KW-0413">Isomerase</keyword>
<dbReference type="GO" id="GO:0006096">
    <property type="term" value="P:glycolytic process"/>
    <property type="evidence" value="ECO:0007669"/>
    <property type="project" value="UniProtKB-UniRule"/>
</dbReference>
<dbReference type="InterPro" id="IPR029033">
    <property type="entry name" value="His_PPase_superfam"/>
</dbReference>
<feature type="active site" description="Tele-phosphohistidine intermediate" evidence="5 6">
    <location>
        <position position="41"/>
    </location>
</feature>
<evidence type="ECO:0000313" key="10">
    <source>
        <dbReference type="EMBL" id="BAU89891.1"/>
    </source>
</evidence>
<sequence>MGAGAGACPGSSCEPVRDAIARPGERMDMEHHKHTLVLVRHGQSEDNERELFSGLRDPALTPRGVEEASRAGTALRTLGYRFDAAFTSRLGRAQHTLALILEGLGQSDLPVQADAALNERDYGALAGLNKTEARARFGVEQVRTWRKSYDAVPPGGESLAMTGARLWPFFERTVAPRVHDGGCVLVVAHGNSLRSLLMRLDRIDPRHIEDVNIGTAEILVYRSDAVSRTLTRAAAIAPKTQD</sequence>
<protein>
    <recommendedName>
        <fullName evidence="5 9">2,3-bisphosphoglycerate-dependent phosphoglycerate mutase</fullName>
        <shortName evidence="5">BPG-dependent PGAM</shortName>
        <shortName evidence="5">PGAM</shortName>
        <shortName evidence="5">Phosphoglyceromutase</shortName>
        <shortName evidence="5">dPGM</shortName>
        <ecNumber evidence="5 9">5.4.2.11</ecNumber>
    </recommendedName>
</protein>
<evidence type="ECO:0000256" key="1">
    <source>
        <dbReference type="ARBA" id="ARBA00006717"/>
    </source>
</evidence>
<evidence type="ECO:0000256" key="5">
    <source>
        <dbReference type="HAMAP-Rule" id="MF_01039"/>
    </source>
</evidence>
<dbReference type="PROSITE" id="PS00175">
    <property type="entry name" value="PG_MUTASE"/>
    <property type="match status" value="1"/>
</dbReference>
<feature type="site" description="Transition state stabilizer" evidence="5 8">
    <location>
        <position position="189"/>
    </location>
</feature>
<feature type="binding site" evidence="5 7">
    <location>
        <begin position="119"/>
        <end position="122"/>
    </location>
    <ligand>
        <name>substrate</name>
    </ligand>
</feature>
<dbReference type="GO" id="GO:0006094">
    <property type="term" value="P:gluconeogenesis"/>
    <property type="evidence" value="ECO:0007669"/>
    <property type="project" value="UniProtKB-UniRule"/>
</dbReference>
<dbReference type="EC" id="5.4.2.11" evidence="5 9"/>
<evidence type="ECO:0000256" key="2">
    <source>
        <dbReference type="ARBA" id="ARBA00022432"/>
    </source>
</evidence>
<comment type="caution">
    <text evidence="5">Lacks conserved residue(s) required for the propagation of feature annotation.</text>
</comment>
<dbReference type="Pfam" id="PF00300">
    <property type="entry name" value="His_Phos_1"/>
    <property type="match status" value="1"/>
</dbReference>